<evidence type="ECO:0000256" key="1">
    <source>
        <dbReference type="SAM" id="Phobius"/>
    </source>
</evidence>
<feature type="transmembrane region" description="Helical" evidence="1">
    <location>
        <begin position="25"/>
        <end position="43"/>
    </location>
</feature>
<evidence type="ECO:0000313" key="3">
    <source>
        <dbReference type="Proteomes" id="UP001430953"/>
    </source>
</evidence>
<keyword evidence="1" id="KW-0812">Transmembrane</keyword>
<dbReference type="EMBL" id="JADYXP020000023">
    <property type="protein sequence ID" value="KAL0102200.1"/>
    <property type="molecule type" value="Genomic_DNA"/>
</dbReference>
<dbReference type="AlphaFoldDB" id="A0AAW2EH04"/>
<organism evidence="2 3">
    <name type="scientific">Cardiocondyla obscurior</name>
    <dbReference type="NCBI Taxonomy" id="286306"/>
    <lineage>
        <taxon>Eukaryota</taxon>
        <taxon>Metazoa</taxon>
        <taxon>Ecdysozoa</taxon>
        <taxon>Arthropoda</taxon>
        <taxon>Hexapoda</taxon>
        <taxon>Insecta</taxon>
        <taxon>Pterygota</taxon>
        <taxon>Neoptera</taxon>
        <taxon>Endopterygota</taxon>
        <taxon>Hymenoptera</taxon>
        <taxon>Apocrita</taxon>
        <taxon>Aculeata</taxon>
        <taxon>Formicoidea</taxon>
        <taxon>Formicidae</taxon>
        <taxon>Myrmicinae</taxon>
        <taxon>Cardiocondyla</taxon>
    </lineage>
</organism>
<keyword evidence="1" id="KW-1133">Transmembrane helix</keyword>
<reference evidence="2 3" key="1">
    <citation type="submission" date="2023-03" db="EMBL/GenBank/DDBJ databases">
        <title>High recombination rates correlate with genetic variation in Cardiocondyla obscurior ants.</title>
        <authorList>
            <person name="Errbii M."/>
        </authorList>
    </citation>
    <scope>NUCLEOTIDE SEQUENCE [LARGE SCALE GENOMIC DNA]</scope>
    <source>
        <strain evidence="2">Alpha-2009</strain>
        <tissue evidence="2">Whole body</tissue>
    </source>
</reference>
<keyword evidence="1" id="KW-0472">Membrane</keyword>
<proteinExistence type="predicted"/>
<name>A0AAW2EH04_9HYME</name>
<dbReference type="Proteomes" id="UP001430953">
    <property type="component" value="Unassembled WGS sequence"/>
</dbReference>
<sequence>MDENFVSFYSINNIFSYLKKFNNLVNAHEIYAIYILVFISINLRNLNAKTYRFVAISANNFLQKYGESFSLINVALHRVPLCSLQWKSTHDPRGIYFNNAR</sequence>
<evidence type="ECO:0000313" key="2">
    <source>
        <dbReference type="EMBL" id="KAL0102200.1"/>
    </source>
</evidence>
<accession>A0AAW2EH04</accession>
<gene>
    <name evidence="2" type="ORF">PUN28_018621</name>
</gene>
<comment type="caution">
    <text evidence="2">The sequence shown here is derived from an EMBL/GenBank/DDBJ whole genome shotgun (WGS) entry which is preliminary data.</text>
</comment>
<protein>
    <submittedName>
        <fullName evidence="2">Uncharacterized protein</fullName>
    </submittedName>
</protein>
<keyword evidence="3" id="KW-1185">Reference proteome</keyword>